<sequence>MLATSNDNGPTDRNCGVSPKPRTSIPQPNNQSPTYPNILRLGIPPHQTVVLHCKAQDARGGMLSLMVASWSKRSEISERKSLYGRPRGQCSVCERRDEARKDGQRPWESPSPISWNAATFTAEPYQAPRLH</sequence>
<dbReference type="AlphaFoldDB" id="A0AAJ8BRK0"/>
<feature type="region of interest" description="Disordered" evidence="1">
    <location>
        <begin position="1"/>
        <end position="37"/>
    </location>
</feature>
<dbReference type="VEuPathDB" id="FungiDB:An13g01650"/>
<reference evidence="2" key="1">
    <citation type="submission" date="2025-02" db="EMBL/GenBank/DDBJ databases">
        <authorList>
            <consortium name="NCBI Genome Project"/>
        </authorList>
    </citation>
    <scope>NUCLEOTIDE SEQUENCE</scope>
</reference>
<organism evidence="2">
    <name type="scientific">Aspergillus niger</name>
    <dbReference type="NCBI Taxonomy" id="5061"/>
    <lineage>
        <taxon>Eukaryota</taxon>
        <taxon>Fungi</taxon>
        <taxon>Dikarya</taxon>
        <taxon>Ascomycota</taxon>
        <taxon>Pezizomycotina</taxon>
        <taxon>Eurotiomycetes</taxon>
        <taxon>Eurotiomycetidae</taxon>
        <taxon>Eurotiales</taxon>
        <taxon>Aspergillaceae</taxon>
        <taxon>Aspergillus</taxon>
        <taxon>Aspergillus subgen. Circumdati</taxon>
    </lineage>
</organism>
<feature type="compositionally biased region" description="Basic and acidic residues" evidence="1">
    <location>
        <begin position="95"/>
        <end position="105"/>
    </location>
</feature>
<reference evidence="2" key="2">
    <citation type="submission" date="2025-08" db="UniProtKB">
        <authorList>
            <consortium name="RefSeq"/>
        </authorList>
    </citation>
    <scope>IDENTIFICATION</scope>
</reference>
<protein>
    <submittedName>
        <fullName evidence="2">Uncharacterized protein</fullName>
    </submittedName>
</protein>
<feature type="compositionally biased region" description="Polar residues" evidence="1">
    <location>
        <begin position="24"/>
        <end position="35"/>
    </location>
</feature>
<feature type="region of interest" description="Disordered" evidence="1">
    <location>
        <begin position="95"/>
        <end position="131"/>
    </location>
</feature>
<dbReference type="KEGG" id="ang:An13g01650"/>
<dbReference type="GeneID" id="84592813"/>
<proteinExistence type="predicted"/>
<name>A0AAJ8BRK0_ASPNG</name>
<dbReference type="RefSeq" id="XP_059602072.1">
    <property type="nucleotide sequence ID" value="XM_059743845.1"/>
</dbReference>
<evidence type="ECO:0000313" key="2">
    <source>
        <dbReference type="RefSeq" id="XP_059602072.1"/>
    </source>
</evidence>
<gene>
    <name evidence="2" type="ORF">An13g01650</name>
</gene>
<evidence type="ECO:0000256" key="1">
    <source>
        <dbReference type="SAM" id="MobiDB-lite"/>
    </source>
</evidence>
<accession>A0AAJ8BRK0</accession>
<feature type="compositionally biased region" description="Polar residues" evidence="1">
    <location>
        <begin position="1"/>
        <end position="11"/>
    </location>
</feature>